<reference evidence="3" key="1">
    <citation type="submission" date="2005-09" db="EMBL/GenBank/DDBJ databases">
        <title>Complete sequence of chromosome 1 of Rhodobacter sphaeroides 2.4.1.</title>
        <authorList>
            <person name="Copeland A."/>
            <person name="Lucas S."/>
            <person name="Lapidus A."/>
            <person name="Barry K."/>
            <person name="Detter J.C."/>
            <person name="Glavina T."/>
            <person name="Hammon N."/>
            <person name="Israni S."/>
            <person name="Pitluck S."/>
            <person name="Richardson P."/>
            <person name="Mackenzie C."/>
            <person name="Choudhary M."/>
            <person name="Larimer F."/>
            <person name="Hauser L.J."/>
            <person name="Land M."/>
            <person name="Donohue T.J."/>
            <person name="Kaplan S."/>
        </authorList>
    </citation>
    <scope>NUCLEOTIDE SEQUENCE [LARGE SCALE GENOMIC DNA]</scope>
    <source>
        <strain evidence="3">ATCC 17023 / DSM 158 / JCM 6121 / CCUG 31486 / LMG 2827 / NBRC 12203 / NCIMB 8253 / ATH 2.4.1.</strain>
    </source>
</reference>
<dbReference type="KEGG" id="rsp:RSP_1955"/>
<dbReference type="EMBL" id="CP000143">
    <property type="protein sequence ID" value="ABA78106.2"/>
    <property type="molecule type" value="Genomic_DNA"/>
</dbReference>
<keyword evidence="3" id="KW-1185">Reference proteome</keyword>
<gene>
    <name evidence="2" type="ORF">RSP_1955</name>
</gene>
<dbReference type="EnsemblBacteria" id="ABA78106">
    <property type="protein sequence ID" value="ABA78106"/>
    <property type="gene ID" value="RSP_1955"/>
</dbReference>
<evidence type="ECO:0000256" key="1">
    <source>
        <dbReference type="SAM" id="MobiDB-lite"/>
    </source>
</evidence>
<evidence type="ECO:0000313" key="2">
    <source>
        <dbReference type="EMBL" id="ABA78106.2"/>
    </source>
</evidence>
<feature type="region of interest" description="Disordered" evidence="1">
    <location>
        <begin position="237"/>
        <end position="282"/>
    </location>
</feature>
<proteinExistence type="predicted"/>
<name>Q3J528_CERS4</name>
<sequence>MRDPGAAPLAEVRNRRGHSTVPIEAMTFGQSVFMTADRLFREEGPVLIPGGRTGSLPADLRSFPAGFADRLRCRRLGRERRIAFEPCRPQPRDLRIPRIGFGGNDRLRCGVGALRGLAGTGSGGIGLGRSHSCSLVRCRDRSFRAGSGGPGGRANMRCLAICAAPGSGLLRGAGTGRRREDRMGARYRDNDGRLLRLFRLFRLPVSADVHALGHLALHSKGSGGEVPVEAAEDEPRVLNTGGERRRSPPCRTADGSWPGRKPTALDPCTYRQMGMRGRRHKG</sequence>
<organism evidence="2 3">
    <name type="scientific">Cereibacter sphaeroides (strain ATCC 17023 / DSM 158 / JCM 6121 / CCUG 31486 / LMG 2827 / NBRC 12203 / NCIMB 8253 / ATH 2.4.1.)</name>
    <name type="common">Rhodobacter sphaeroides</name>
    <dbReference type="NCBI Taxonomy" id="272943"/>
    <lineage>
        <taxon>Bacteria</taxon>
        <taxon>Pseudomonadati</taxon>
        <taxon>Pseudomonadota</taxon>
        <taxon>Alphaproteobacteria</taxon>
        <taxon>Rhodobacterales</taxon>
        <taxon>Paracoccaceae</taxon>
        <taxon>Cereibacter</taxon>
    </lineage>
</organism>
<dbReference type="STRING" id="272943.RSP_1955"/>
<protein>
    <submittedName>
        <fullName evidence="2">Uncharacterized protein</fullName>
    </submittedName>
</protein>
<accession>Q3J528</accession>
<evidence type="ECO:0000313" key="3">
    <source>
        <dbReference type="Proteomes" id="UP000002703"/>
    </source>
</evidence>
<dbReference type="Proteomes" id="UP000002703">
    <property type="component" value="Chromosome 1"/>
</dbReference>
<dbReference type="AlphaFoldDB" id="Q3J528"/>